<dbReference type="HAMAP" id="MF_01368">
    <property type="entry name" value="Ribosomal_bL17"/>
    <property type="match status" value="1"/>
</dbReference>
<protein>
    <recommendedName>
        <fullName evidence="5">50S ribosomal protein L17</fullName>
    </recommendedName>
</protein>
<keyword evidence="2" id="KW-0689">Ribosomal protein</keyword>
<dbReference type="EMBL" id="BARV01001522">
    <property type="protein sequence ID" value="GAH97190.1"/>
    <property type="molecule type" value="Genomic_DNA"/>
</dbReference>
<evidence type="ECO:0000256" key="2">
    <source>
        <dbReference type="ARBA" id="ARBA00022980"/>
    </source>
</evidence>
<comment type="caution">
    <text evidence="4">The sequence shown here is derived from an EMBL/GenBank/DDBJ whole genome shotgun (WGS) entry which is preliminary data.</text>
</comment>
<dbReference type="PANTHER" id="PTHR14413">
    <property type="entry name" value="RIBOSOMAL PROTEIN L17"/>
    <property type="match status" value="1"/>
</dbReference>
<dbReference type="PANTHER" id="PTHR14413:SF16">
    <property type="entry name" value="LARGE RIBOSOMAL SUBUNIT PROTEIN BL17M"/>
    <property type="match status" value="1"/>
</dbReference>
<dbReference type="InterPro" id="IPR036373">
    <property type="entry name" value="Ribosomal_bL17_sf"/>
</dbReference>
<evidence type="ECO:0000256" key="3">
    <source>
        <dbReference type="ARBA" id="ARBA00023274"/>
    </source>
</evidence>
<sequence length="116" mass="13195">MRKLKQGRKLSKKRNQRKALLKALAGALFLNEKIKTTEAKAKEVSKFAEKCITRAKKGDLASRRILAKYFAKPLVKKLVDEIGPRYKKRKGGYTRIIKLGPRKSDGAKMVIIELVK</sequence>
<dbReference type="GO" id="GO:0003735">
    <property type="term" value="F:structural constituent of ribosome"/>
    <property type="evidence" value="ECO:0007669"/>
    <property type="project" value="InterPro"/>
</dbReference>
<reference evidence="4" key="1">
    <citation type="journal article" date="2014" name="Front. Microbiol.">
        <title>High frequency of phylogenetically diverse reductive dehalogenase-homologous genes in deep subseafloor sedimentary metagenomes.</title>
        <authorList>
            <person name="Kawai M."/>
            <person name="Futagami T."/>
            <person name="Toyoda A."/>
            <person name="Takaki Y."/>
            <person name="Nishi S."/>
            <person name="Hori S."/>
            <person name="Arai W."/>
            <person name="Tsubouchi T."/>
            <person name="Morono Y."/>
            <person name="Uchiyama I."/>
            <person name="Ito T."/>
            <person name="Fujiyama A."/>
            <person name="Inagaki F."/>
            <person name="Takami H."/>
        </authorList>
    </citation>
    <scope>NUCLEOTIDE SEQUENCE</scope>
    <source>
        <strain evidence="4">Expedition CK06-06</strain>
    </source>
</reference>
<dbReference type="GO" id="GO:0022625">
    <property type="term" value="C:cytosolic large ribosomal subunit"/>
    <property type="evidence" value="ECO:0007669"/>
    <property type="project" value="TreeGrafter"/>
</dbReference>
<gene>
    <name evidence="4" type="ORF">S06H3_04360</name>
</gene>
<dbReference type="Pfam" id="PF01196">
    <property type="entry name" value="Ribosomal_L17"/>
    <property type="match status" value="1"/>
</dbReference>
<evidence type="ECO:0008006" key="5">
    <source>
        <dbReference type="Google" id="ProtNLM"/>
    </source>
</evidence>
<accession>X1KU77</accession>
<keyword evidence="3" id="KW-0687">Ribonucleoprotein</keyword>
<comment type="similarity">
    <text evidence="1">Belongs to the bacterial ribosomal protein bL17 family.</text>
</comment>
<dbReference type="GO" id="GO:0006412">
    <property type="term" value="P:translation"/>
    <property type="evidence" value="ECO:0007669"/>
    <property type="project" value="InterPro"/>
</dbReference>
<dbReference type="NCBIfam" id="TIGR00059">
    <property type="entry name" value="L17"/>
    <property type="match status" value="1"/>
</dbReference>
<organism evidence="4">
    <name type="scientific">marine sediment metagenome</name>
    <dbReference type="NCBI Taxonomy" id="412755"/>
    <lineage>
        <taxon>unclassified sequences</taxon>
        <taxon>metagenomes</taxon>
        <taxon>ecological metagenomes</taxon>
    </lineage>
</organism>
<dbReference type="SUPFAM" id="SSF64263">
    <property type="entry name" value="Prokaryotic ribosomal protein L17"/>
    <property type="match status" value="1"/>
</dbReference>
<dbReference type="AlphaFoldDB" id="X1KU77"/>
<dbReference type="InterPro" id="IPR000456">
    <property type="entry name" value="Ribosomal_bL17"/>
</dbReference>
<evidence type="ECO:0000256" key="1">
    <source>
        <dbReference type="ARBA" id="ARBA00008777"/>
    </source>
</evidence>
<evidence type="ECO:0000313" key="4">
    <source>
        <dbReference type="EMBL" id="GAH97190.1"/>
    </source>
</evidence>
<dbReference type="Gene3D" id="3.90.1030.10">
    <property type="entry name" value="Ribosomal protein L17"/>
    <property type="match status" value="1"/>
</dbReference>
<name>X1KU77_9ZZZZ</name>
<proteinExistence type="inferred from homology"/>